<sequence length="47" mass="5411">MDFFCFFYDGNCRNIEGITEVRSGMLKKIKKNKKSTTLSTATSQQNE</sequence>
<protein>
    <submittedName>
        <fullName evidence="1">Uncharacterized protein</fullName>
    </submittedName>
</protein>
<reference evidence="1" key="1">
    <citation type="submission" date="2018-09" db="EMBL/GenBank/DDBJ databases">
        <title>whole genome sequence of T. equiperdum IVM-t1 strain.</title>
        <authorList>
            <person name="Suganuma K."/>
        </authorList>
    </citation>
    <scope>NUCLEOTIDE SEQUENCE [LARGE SCALE GENOMIC DNA]</scope>
    <source>
        <strain evidence="1">IVM-t1</strain>
    </source>
</reference>
<dbReference type="Proteomes" id="UP000266743">
    <property type="component" value="Chromosome 2"/>
</dbReference>
<evidence type="ECO:0000313" key="1">
    <source>
        <dbReference type="EMBL" id="RHW74029.1"/>
    </source>
</evidence>
<name>A0A3L6LBU6_9TRYP</name>
<proteinExistence type="predicted"/>
<comment type="caution">
    <text evidence="1">The sequence shown here is derived from an EMBL/GenBank/DDBJ whole genome shotgun (WGS) entry which is preliminary data.</text>
</comment>
<dbReference type="AlphaFoldDB" id="A0A3L6LBU6"/>
<accession>A0A3L6LBU6</accession>
<gene>
    <name evidence="1" type="ORF">DPX39_020031700</name>
</gene>
<dbReference type="EMBL" id="QSBY01000002">
    <property type="protein sequence ID" value="RHW74029.1"/>
    <property type="molecule type" value="Genomic_DNA"/>
</dbReference>
<organism evidence="1">
    <name type="scientific">Trypanosoma brucei equiperdum</name>
    <dbReference type="NCBI Taxonomy" id="630700"/>
    <lineage>
        <taxon>Eukaryota</taxon>
        <taxon>Discoba</taxon>
        <taxon>Euglenozoa</taxon>
        <taxon>Kinetoplastea</taxon>
        <taxon>Metakinetoplastina</taxon>
        <taxon>Trypanosomatida</taxon>
        <taxon>Trypanosomatidae</taxon>
        <taxon>Trypanosoma</taxon>
    </lineage>
</organism>